<protein>
    <submittedName>
        <fullName evidence="12">UDP-N-acetylmuramoyl-L-alanyl-D-glutamate--2,6-diaminopimelate ligase</fullName>
    </submittedName>
</protein>
<dbReference type="RefSeq" id="WP_089650589.1">
    <property type="nucleotide sequence ID" value="NZ_FNIZ01000001.1"/>
</dbReference>
<feature type="domain" description="Mur ligase N-terminal catalytic" evidence="9">
    <location>
        <begin position="24"/>
        <end position="97"/>
    </location>
</feature>
<evidence type="ECO:0000256" key="6">
    <source>
        <dbReference type="ARBA" id="ARBA00023306"/>
    </source>
</evidence>
<dbReference type="PANTHER" id="PTHR23135:SF4">
    <property type="entry name" value="UDP-N-ACETYLMURAMOYL-L-ALANYL-D-GLUTAMATE--2,6-DIAMINOPIMELATE LIGASE MURE HOMOLOG, CHLOROPLASTIC"/>
    <property type="match status" value="1"/>
</dbReference>
<dbReference type="STRING" id="240303.SAMN05421677_101137"/>
<evidence type="ECO:0000256" key="1">
    <source>
        <dbReference type="ARBA" id="ARBA00004752"/>
    </source>
</evidence>
<dbReference type="InterPro" id="IPR005761">
    <property type="entry name" value="UDP-N-AcMur-Glu-dNH2Pim_ligase"/>
</dbReference>
<accession>A0A1H0EA07</accession>
<evidence type="ECO:0000259" key="9">
    <source>
        <dbReference type="Pfam" id="PF01225"/>
    </source>
</evidence>
<dbReference type="GO" id="GO:0009252">
    <property type="term" value="P:peptidoglycan biosynthetic process"/>
    <property type="evidence" value="ECO:0007669"/>
    <property type="project" value="UniProtKB-KW"/>
</dbReference>
<dbReference type="Pfam" id="PF02875">
    <property type="entry name" value="Mur_ligase_C"/>
    <property type="match status" value="1"/>
</dbReference>
<name>A0A1H0EA07_HALAD</name>
<evidence type="ECO:0000313" key="12">
    <source>
        <dbReference type="EMBL" id="SDN79175.1"/>
    </source>
</evidence>
<dbReference type="Pfam" id="PF08245">
    <property type="entry name" value="Mur_ligase_M"/>
    <property type="match status" value="1"/>
</dbReference>
<evidence type="ECO:0000256" key="3">
    <source>
        <dbReference type="ARBA" id="ARBA00022618"/>
    </source>
</evidence>
<evidence type="ECO:0000259" key="11">
    <source>
        <dbReference type="Pfam" id="PF08245"/>
    </source>
</evidence>
<evidence type="ECO:0000256" key="2">
    <source>
        <dbReference type="ARBA" id="ARBA00005898"/>
    </source>
</evidence>
<dbReference type="Gene3D" id="3.40.1390.10">
    <property type="entry name" value="MurE/MurF, N-terminal domain"/>
    <property type="match status" value="1"/>
</dbReference>
<dbReference type="OrthoDB" id="9800958at2"/>
<keyword evidence="13" id="KW-1185">Reference proteome</keyword>
<dbReference type="AlphaFoldDB" id="A0A1H0EA07"/>
<evidence type="ECO:0000256" key="5">
    <source>
        <dbReference type="ARBA" id="ARBA00022984"/>
    </source>
</evidence>
<comment type="subcellular location">
    <subcellularLocation>
        <location evidence="8">Cytoplasm</location>
    </subcellularLocation>
</comment>
<dbReference type="Pfam" id="PF01225">
    <property type="entry name" value="Mur_ligase"/>
    <property type="match status" value="1"/>
</dbReference>
<dbReference type="PANTHER" id="PTHR23135">
    <property type="entry name" value="MUR LIGASE FAMILY MEMBER"/>
    <property type="match status" value="1"/>
</dbReference>
<dbReference type="InterPro" id="IPR036615">
    <property type="entry name" value="Mur_ligase_C_dom_sf"/>
</dbReference>
<organism evidence="12 13">
    <name type="scientific">Halobacillus aidingensis</name>
    <dbReference type="NCBI Taxonomy" id="240303"/>
    <lineage>
        <taxon>Bacteria</taxon>
        <taxon>Bacillati</taxon>
        <taxon>Bacillota</taxon>
        <taxon>Bacilli</taxon>
        <taxon>Bacillales</taxon>
        <taxon>Bacillaceae</taxon>
        <taxon>Halobacillus</taxon>
    </lineage>
</organism>
<dbReference type="GO" id="GO:0008360">
    <property type="term" value="P:regulation of cell shape"/>
    <property type="evidence" value="ECO:0007669"/>
    <property type="project" value="UniProtKB-KW"/>
</dbReference>
<comment type="similarity">
    <text evidence="2">Belongs to the MurCDEF family. MurE subfamily.</text>
</comment>
<evidence type="ECO:0000256" key="7">
    <source>
        <dbReference type="ARBA" id="ARBA00023316"/>
    </source>
</evidence>
<evidence type="ECO:0000313" key="13">
    <source>
        <dbReference type="Proteomes" id="UP000198860"/>
    </source>
</evidence>
<evidence type="ECO:0000259" key="10">
    <source>
        <dbReference type="Pfam" id="PF02875"/>
    </source>
</evidence>
<keyword evidence="5 8" id="KW-0573">Peptidoglycan synthesis</keyword>
<dbReference type="InterPro" id="IPR000713">
    <property type="entry name" value="Mur_ligase_N"/>
</dbReference>
<dbReference type="EMBL" id="FNIZ01000001">
    <property type="protein sequence ID" value="SDN79175.1"/>
    <property type="molecule type" value="Genomic_DNA"/>
</dbReference>
<dbReference type="GO" id="GO:0051301">
    <property type="term" value="P:cell division"/>
    <property type="evidence" value="ECO:0007669"/>
    <property type="project" value="UniProtKB-KW"/>
</dbReference>
<dbReference type="Gene3D" id="3.40.1190.10">
    <property type="entry name" value="Mur-like, catalytic domain"/>
    <property type="match status" value="1"/>
</dbReference>
<dbReference type="Gene3D" id="3.90.190.20">
    <property type="entry name" value="Mur ligase, C-terminal domain"/>
    <property type="match status" value="1"/>
</dbReference>
<dbReference type="InterPro" id="IPR036565">
    <property type="entry name" value="Mur-like_cat_sf"/>
</dbReference>
<reference evidence="13" key="1">
    <citation type="submission" date="2016-10" db="EMBL/GenBank/DDBJ databases">
        <authorList>
            <person name="Varghese N."/>
            <person name="Submissions S."/>
        </authorList>
    </citation>
    <scope>NUCLEOTIDE SEQUENCE [LARGE SCALE GENOMIC DNA]</scope>
    <source>
        <strain evidence="13">CGMCC 1.3703</strain>
    </source>
</reference>
<keyword evidence="12" id="KW-0436">Ligase</keyword>
<evidence type="ECO:0000256" key="4">
    <source>
        <dbReference type="ARBA" id="ARBA00022960"/>
    </source>
</evidence>
<keyword evidence="6 8" id="KW-0131">Cell cycle</keyword>
<dbReference type="Proteomes" id="UP000198860">
    <property type="component" value="Unassembled WGS sequence"/>
</dbReference>
<dbReference type="NCBIfam" id="TIGR01085">
    <property type="entry name" value="murE"/>
    <property type="match status" value="1"/>
</dbReference>
<dbReference type="GO" id="GO:0071555">
    <property type="term" value="P:cell wall organization"/>
    <property type="evidence" value="ECO:0007669"/>
    <property type="project" value="UniProtKB-KW"/>
</dbReference>
<keyword evidence="7 8" id="KW-0961">Cell wall biogenesis/degradation</keyword>
<keyword evidence="4 8" id="KW-0133">Cell shape</keyword>
<feature type="domain" description="Mur ligase C-terminal" evidence="10">
    <location>
        <begin position="343"/>
        <end position="476"/>
    </location>
</feature>
<dbReference type="InterPro" id="IPR013221">
    <property type="entry name" value="Mur_ligase_cen"/>
</dbReference>
<evidence type="ECO:0000256" key="8">
    <source>
        <dbReference type="RuleBase" id="RU004135"/>
    </source>
</evidence>
<gene>
    <name evidence="12" type="ORF">SAMN05421677_101137</name>
</gene>
<dbReference type="SUPFAM" id="SSF53623">
    <property type="entry name" value="MurD-like peptide ligases, catalytic domain"/>
    <property type="match status" value="1"/>
</dbReference>
<feature type="domain" description="Mur ligase central" evidence="11">
    <location>
        <begin position="109"/>
        <end position="320"/>
    </location>
</feature>
<dbReference type="GO" id="GO:0005737">
    <property type="term" value="C:cytoplasm"/>
    <property type="evidence" value="ECO:0007669"/>
    <property type="project" value="UniProtKB-SubCell"/>
</dbReference>
<comment type="pathway">
    <text evidence="1 8">Cell wall biogenesis; peptidoglycan biosynthesis.</text>
</comment>
<proteinExistence type="inferred from homology"/>
<keyword evidence="3 8" id="KW-0132">Cell division</keyword>
<sequence>MAKLKELLSFINILESWNDRDLDIRGLAYNSRSVEQGDVFVCIKGFKTDGHRYVAEAVKNGAAAIVVEDYQSGWEDLPQYQVKDSRRALAALSDAFYNHPSNAMKTIGITATNGKTSTSFMTDAILEEHGLKTGLIGTVVVKFGDYSEPTKLTTPESLDLHHYFAQMRDQDVSHVTMEVSSSALDLSRVGSVDFDIVTLNNISREHIDLHGSFEEYFNSKASLIRNAGEDKWAILNLDDSYSASLIDETKANVLTFSVETGDGDLVCKDLDLSTGRAKFNVEIRKPFTVEGKTYEPQEFPIELSTPGYHSVYNSMVAITVGLLNEVPIPTIQAGLKGFGGVERRFEMVFEDDIKILDDHFANYGNINVTLNTLQQMEYSNLKLVYAIRGSRGITVNRENAKAIVEWAPKLGLTEVIATLSHSHVDEKDRVTEEELRVFQEMMEEAGIHVDLYKELDDAIHHALSEAEKDDVVLLAGCQGMDPGAKIALEQLNKTRPEMDEEKLFKPLKNRVAGIL</sequence>
<dbReference type="InterPro" id="IPR004101">
    <property type="entry name" value="Mur_ligase_C"/>
</dbReference>
<dbReference type="SUPFAM" id="SSF53244">
    <property type="entry name" value="MurD-like peptide ligases, peptide-binding domain"/>
    <property type="match status" value="1"/>
</dbReference>
<dbReference type="GO" id="GO:0005524">
    <property type="term" value="F:ATP binding"/>
    <property type="evidence" value="ECO:0007669"/>
    <property type="project" value="InterPro"/>
</dbReference>
<dbReference type="GO" id="GO:0016881">
    <property type="term" value="F:acid-amino acid ligase activity"/>
    <property type="evidence" value="ECO:0007669"/>
    <property type="project" value="InterPro"/>
</dbReference>